<dbReference type="OrthoDB" id="9775268at2"/>
<dbReference type="PANTHER" id="PTHR23513">
    <property type="entry name" value="INTEGRAL MEMBRANE EFFLUX PROTEIN-RELATED"/>
    <property type="match status" value="1"/>
</dbReference>
<dbReference type="Gene3D" id="1.20.1250.20">
    <property type="entry name" value="MFS general substrate transporter like domains"/>
    <property type="match status" value="2"/>
</dbReference>
<dbReference type="RefSeq" id="WP_006594395.1">
    <property type="nucleotide sequence ID" value="NZ_BAHD01000085.1"/>
</dbReference>
<evidence type="ECO:0000256" key="7">
    <source>
        <dbReference type="SAM" id="MobiDB-lite"/>
    </source>
</evidence>
<reference evidence="10 11" key="1">
    <citation type="submission" date="2012-08" db="EMBL/GenBank/DDBJ databases">
        <title>Whole genome shotgun sequence of Kineosphaera limosa NBRC 100340.</title>
        <authorList>
            <person name="Yoshida I."/>
            <person name="Isaki S."/>
            <person name="Hosoyama A."/>
            <person name="Tsuchikane K."/>
            <person name="Katsumata H."/>
            <person name="Ando Y."/>
            <person name="Ohji S."/>
            <person name="Hamada M."/>
            <person name="Tamura T."/>
            <person name="Yamazoe A."/>
            <person name="Yamazaki S."/>
            <person name="Fujita N."/>
        </authorList>
    </citation>
    <scope>NUCLEOTIDE SEQUENCE [LARGE SCALE GENOMIC DNA]</scope>
    <source>
        <strain evidence="10 11">NBRC 100340</strain>
    </source>
</reference>
<protein>
    <submittedName>
        <fullName evidence="10">Putative major facilitator superfamily transporter</fullName>
    </submittedName>
</protein>
<dbReference type="STRING" id="1184609.KILIM_085_00080"/>
<organism evidence="10 11">
    <name type="scientific">Kineosphaera limosa NBRC 100340</name>
    <dbReference type="NCBI Taxonomy" id="1184609"/>
    <lineage>
        <taxon>Bacteria</taxon>
        <taxon>Bacillati</taxon>
        <taxon>Actinomycetota</taxon>
        <taxon>Actinomycetes</taxon>
        <taxon>Micrococcales</taxon>
        <taxon>Dermatophilaceae</taxon>
        <taxon>Kineosphaera</taxon>
    </lineage>
</organism>
<keyword evidence="2" id="KW-0813">Transport</keyword>
<evidence type="ECO:0000313" key="11">
    <source>
        <dbReference type="Proteomes" id="UP000008366"/>
    </source>
</evidence>
<dbReference type="SUPFAM" id="SSF103473">
    <property type="entry name" value="MFS general substrate transporter"/>
    <property type="match status" value="1"/>
</dbReference>
<evidence type="ECO:0000256" key="5">
    <source>
        <dbReference type="ARBA" id="ARBA00022989"/>
    </source>
</evidence>
<evidence type="ECO:0000256" key="3">
    <source>
        <dbReference type="ARBA" id="ARBA00022475"/>
    </source>
</evidence>
<evidence type="ECO:0000256" key="4">
    <source>
        <dbReference type="ARBA" id="ARBA00022692"/>
    </source>
</evidence>
<feature type="domain" description="Major facilitator superfamily (MFS) profile" evidence="9">
    <location>
        <begin position="17"/>
        <end position="406"/>
    </location>
</feature>
<feature type="transmembrane region" description="Helical" evidence="8">
    <location>
        <begin position="379"/>
        <end position="400"/>
    </location>
</feature>
<feature type="transmembrane region" description="Helical" evidence="8">
    <location>
        <begin position="315"/>
        <end position="337"/>
    </location>
</feature>
<feature type="compositionally biased region" description="Low complexity" evidence="7">
    <location>
        <begin position="476"/>
        <end position="495"/>
    </location>
</feature>
<comment type="subcellular location">
    <subcellularLocation>
        <location evidence="1">Cell membrane</location>
        <topology evidence="1">Multi-pass membrane protein</topology>
    </subcellularLocation>
</comment>
<keyword evidence="4 8" id="KW-0812">Transmembrane</keyword>
<dbReference type="GO" id="GO:0005886">
    <property type="term" value="C:plasma membrane"/>
    <property type="evidence" value="ECO:0007669"/>
    <property type="project" value="UniProtKB-SubCell"/>
</dbReference>
<feature type="transmembrane region" description="Helical" evidence="8">
    <location>
        <begin position="218"/>
        <end position="243"/>
    </location>
</feature>
<feature type="transmembrane region" description="Helical" evidence="8">
    <location>
        <begin position="20"/>
        <end position="42"/>
    </location>
</feature>
<feature type="transmembrane region" description="Helical" evidence="8">
    <location>
        <begin position="289"/>
        <end position="309"/>
    </location>
</feature>
<dbReference type="InterPro" id="IPR010290">
    <property type="entry name" value="TM_effector"/>
</dbReference>
<feature type="transmembrane region" description="Helical" evidence="8">
    <location>
        <begin position="349"/>
        <end position="373"/>
    </location>
</feature>
<feature type="region of interest" description="Disordered" evidence="7">
    <location>
        <begin position="432"/>
        <end position="495"/>
    </location>
</feature>
<feature type="transmembrane region" description="Helical" evidence="8">
    <location>
        <begin position="165"/>
        <end position="197"/>
    </location>
</feature>
<dbReference type="CDD" id="cd06173">
    <property type="entry name" value="MFS_MefA_like"/>
    <property type="match status" value="1"/>
</dbReference>
<dbReference type="InterPro" id="IPR020846">
    <property type="entry name" value="MFS_dom"/>
</dbReference>
<keyword evidence="5 8" id="KW-1133">Transmembrane helix</keyword>
<evidence type="ECO:0000256" key="1">
    <source>
        <dbReference type="ARBA" id="ARBA00004651"/>
    </source>
</evidence>
<dbReference type="AlphaFoldDB" id="K6VNT4"/>
<evidence type="ECO:0000313" key="10">
    <source>
        <dbReference type="EMBL" id="GAB97863.1"/>
    </source>
</evidence>
<keyword evidence="6 8" id="KW-0472">Membrane</keyword>
<keyword evidence="11" id="KW-1185">Reference proteome</keyword>
<feature type="transmembrane region" description="Helical" evidence="8">
    <location>
        <begin position="54"/>
        <end position="77"/>
    </location>
</feature>
<proteinExistence type="predicted"/>
<gene>
    <name evidence="10" type="ORF">KILIM_085_00080</name>
</gene>
<dbReference type="PROSITE" id="PS50850">
    <property type="entry name" value="MFS"/>
    <property type="match status" value="1"/>
</dbReference>
<dbReference type="GO" id="GO:0022857">
    <property type="term" value="F:transmembrane transporter activity"/>
    <property type="evidence" value="ECO:0007669"/>
    <property type="project" value="InterPro"/>
</dbReference>
<dbReference type="EMBL" id="BAHD01000085">
    <property type="protein sequence ID" value="GAB97863.1"/>
    <property type="molecule type" value="Genomic_DNA"/>
</dbReference>
<name>K6VNT4_9MICO</name>
<dbReference type="PANTHER" id="PTHR23513:SF11">
    <property type="entry name" value="STAPHYLOFERRIN A TRANSPORTER"/>
    <property type="match status" value="1"/>
</dbReference>
<evidence type="ECO:0000256" key="2">
    <source>
        <dbReference type="ARBA" id="ARBA00022448"/>
    </source>
</evidence>
<keyword evidence="3" id="KW-1003">Cell membrane</keyword>
<sequence>MSARTPSPTFRSFVARNYRLFFAGALVNNVGTWMGRTAQAWLVLTELTDHDAAALGIVTALQFLPVLMLVGVSGVIADRFPKRVVLSCTQAGLAIVQAATAALVLTGTATLPVIYLLTFLYGVAAAIDAPARQAFVSEVVGPDLLSNAVGLNSANFNTARMIGPALAGLLIAVLGTGWVFVIDAVSVAAMIVCLWVMDPRALRPSPQRRGRGGVREGLAYVAGRPDIILILVVVFVHGTFGMNFQITTALMATTVFEKGPGEFGLLGSIMAVGSLWAALLTARRAQPRLAVVLGGLAAFVVASLAAALAPNYWTFAILLVPVGLTAMTILPTANSLVQLAVEPAMRGRVMALYLAIFMGGTPLGAPLIGWIGATWGARWTILVGSIADGLLLVGILVYLVRRHPDLLARRLPRLRLLTQMVRYGRIDVAGNRPAQQEVDSDEPALPADDRAGGVGGDAARRGPRSASVGAAQGRCSTTASTQATSARTSSGCTAG</sequence>
<dbReference type="Pfam" id="PF05977">
    <property type="entry name" value="MFS_3"/>
    <property type="match status" value="1"/>
</dbReference>
<evidence type="ECO:0000256" key="8">
    <source>
        <dbReference type="SAM" id="Phobius"/>
    </source>
</evidence>
<accession>K6VNT4</accession>
<dbReference type="InterPro" id="IPR036259">
    <property type="entry name" value="MFS_trans_sf"/>
</dbReference>
<feature type="transmembrane region" description="Helical" evidence="8">
    <location>
        <begin position="98"/>
        <end position="127"/>
    </location>
</feature>
<dbReference type="eggNOG" id="COG2814">
    <property type="taxonomic scope" value="Bacteria"/>
</dbReference>
<comment type="caution">
    <text evidence="10">The sequence shown here is derived from an EMBL/GenBank/DDBJ whole genome shotgun (WGS) entry which is preliminary data.</text>
</comment>
<feature type="transmembrane region" description="Helical" evidence="8">
    <location>
        <begin position="263"/>
        <end position="282"/>
    </location>
</feature>
<evidence type="ECO:0000256" key="6">
    <source>
        <dbReference type="ARBA" id="ARBA00023136"/>
    </source>
</evidence>
<dbReference type="Proteomes" id="UP000008366">
    <property type="component" value="Unassembled WGS sequence"/>
</dbReference>
<evidence type="ECO:0000259" key="9">
    <source>
        <dbReference type="PROSITE" id="PS50850"/>
    </source>
</evidence>